<keyword evidence="1" id="KW-0812">Transmembrane</keyword>
<organism evidence="2">
    <name type="scientific">freshwater metagenome</name>
    <dbReference type="NCBI Taxonomy" id="449393"/>
    <lineage>
        <taxon>unclassified sequences</taxon>
        <taxon>metagenomes</taxon>
        <taxon>ecological metagenomes</taxon>
    </lineage>
</organism>
<gene>
    <name evidence="2" type="ORF">UFOPK2310_00369</name>
</gene>
<protein>
    <submittedName>
        <fullName evidence="2">Unannotated protein</fullName>
    </submittedName>
</protein>
<dbReference type="Pfam" id="PF09534">
    <property type="entry name" value="Trp_oprn_chp"/>
    <property type="match status" value="1"/>
</dbReference>
<dbReference type="EMBL" id="CAEZWW010000028">
    <property type="protein sequence ID" value="CAB4666262.1"/>
    <property type="molecule type" value="Genomic_DNA"/>
</dbReference>
<feature type="transmembrane region" description="Helical" evidence="1">
    <location>
        <begin position="92"/>
        <end position="114"/>
    </location>
</feature>
<name>A0A6J6LX40_9ZZZZ</name>
<feature type="transmembrane region" description="Helical" evidence="1">
    <location>
        <begin position="61"/>
        <end position="85"/>
    </location>
</feature>
<proteinExistence type="predicted"/>
<feature type="transmembrane region" description="Helical" evidence="1">
    <location>
        <begin position="141"/>
        <end position="161"/>
    </location>
</feature>
<feature type="transmembrane region" description="Helical" evidence="1">
    <location>
        <begin position="20"/>
        <end position="41"/>
    </location>
</feature>
<evidence type="ECO:0000256" key="1">
    <source>
        <dbReference type="SAM" id="Phobius"/>
    </source>
</evidence>
<keyword evidence="1" id="KW-0472">Membrane</keyword>
<accession>A0A6J6LX40</accession>
<sequence>MTESIQDTDEGRLTVFSYRLALLGLVTSGLIIIAAFAVPWATASVPLVSGLSGSLTEITFAGLELFGLAAGMGWVGLAAVAGIFATRGWGRVIIGMVVVVAGLVTIVGSIGFGVDPEPALVGALSDRLSGGAPEQWSSTPWWLLGLIGGLGLAAVGVLTLARGRTWPGLSRRYERAAKTTSTKPGGPLSALTAWDALDRGEDPTT</sequence>
<reference evidence="2" key="1">
    <citation type="submission" date="2020-05" db="EMBL/GenBank/DDBJ databases">
        <authorList>
            <person name="Chiriac C."/>
            <person name="Salcher M."/>
            <person name="Ghai R."/>
            <person name="Kavagutti S V."/>
        </authorList>
    </citation>
    <scope>NUCLEOTIDE SEQUENCE</scope>
</reference>
<keyword evidence="1" id="KW-1133">Transmembrane helix</keyword>
<dbReference type="InterPro" id="IPR019051">
    <property type="entry name" value="Trp_biosyn_TM_oprn/chp"/>
</dbReference>
<dbReference type="AlphaFoldDB" id="A0A6J6LX40"/>
<evidence type="ECO:0000313" key="2">
    <source>
        <dbReference type="EMBL" id="CAB4666262.1"/>
    </source>
</evidence>